<dbReference type="Proteomes" id="UP000284706">
    <property type="component" value="Unassembled WGS sequence"/>
</dbReference>
<keyword evidence="6" id="KW-0539">Nucleus</keyword>
<evidence type="ECO:0000256" key="6">
    <source>
        <dbReference type="ARBA" id="ARBA00023242"/>
    </source>
</evidence>
<dbReference type="GO" id="GO:0003677">
    <property type="term" value="F:DNA binding"/>
    <property type="evidence" value="ECO:0007669"/>
    <property type="project" value="UniProtKB-KW"/>
</dbReference>
<evidence type="ECO:0000256" key="5">
    <source>
        <dbReference type="ARBA" id="ARBA00023125"/>
    </source>
</evidence>
<evidence type="ECO:0000256" key="4">
    <source>
        <dbReference type="ARBA" id="ARBA00022705"/>
    </source>
</evidence>
<gene>
    <name evidence="9" type="ORF">CVT26_007367</name>
</gene>
<dbReference type="STRING" id="231916.A0A409VP10"/>
<comment type="caution">
    <text evidence="9">The sequence shown here is derived from an EMBL/GenBank/DDBJ whole genome shotgun (WGS) entry which is preliminary data.</text>
</comment>
<dbReference type="Pfam" id="PF04042">
    <property type="entry name" value="DNA_pol_E_B"/>
    <property type="match status" value="1"/>
</dbReference>
<keyword evidence="4" id="KW-0235">DNA replication</keyword>
<sequence>MADDRQRTIIKVFRKFSNSLGPDALKLVEDILDQHEITGPEIEISLELLAKEYNKQDDATMKVSPAVLRRVHESLQDQGDRTQIEKELIDPESHLYFIDAFEMPRWTWSAERGAFDKHVSVTDNFEALADLIAAYPSIARSTHFVFVPGPLDMTVNAVLPRRPLLSSLVGRLKTKVPKVHLATNPCRIKFFDQEIVIFREDLMSKLLRNVVGVKPDVKSEDLKRFLVQSILDQSHLCPLTVNIQPVLSDYDHTLRLYPLPTTLVLADKYESYKVTYTGCHVFNPGSFIGKVLTFYTYTPAEINSEECIMSMDEGD</sequence>
<accession>A0A409VP10</accession>
<dbReference type="GO" id="GO:0042276">
    <property type="term" value="P:error-prone translesion synthesis"/>
    <property type="evidence" value="ECO:0007669"/>
    <property type="project" value="TreeGrafter"/>
</dbReference>
<name>A0A409VP10_9AGAR</name>
<evidence type="ECO:0000256" key="3">
    <source>
        <dbReference type="ARBA" id="ARBA00016011"/>
    </source>
</evidence>
<dbReference type="PANTHER" id="PTHR12708">
    <property type="entry name" value="DNA POLYMERASE EPSILON SUBUNIT B"/>
    <property type="match status" value="1"/>
</dbReference>
<dbReference type="EMBL" id="NHYE01005604">
    <property type="protein sequence ID" value="PPQ68004.1"/>
    <property type="molecule type" value="Genomic_DNA"/>
</dbReference>
<keyword evidence="5" id="KW-0238">DNA-binding</keyword>
<comment type="similarity">
    <text evidence="2">Belongs to the DNA polymerase epsilon subunit B family.</text>
</comment>
<protein>
    <recommendedName>
        <fullName evidence="3">DNA polymerase epsilon subunit B</fullName>
    </recommendedName>
    <alternativeName>
        <fullName evidence="7">DNA polymerase II subunit 2</fullName>
    </alternativeName>
</protein>
<dbReference type="InterPro" id="IPR016266">
    <property type="entry name" value="POLE2"/>
</dbReference>
<dbReference type="InParanoid" id="A0A409VP10"/>
<evidence type="ECO:0000256" key="7">
    <source>
        <dbReference type="ARBA" id="ARBA00032930"/>
    </source>
</evidence>
<dbReference type="PANTHER" id="PTHR12708:SF0">
    <property type="entry name" value="DNA POLYMERASE EPSILON SUBUNIT 2"/>
    <property type="match status" value="1"/>
</dbReference>
<evidence type="ECO:0000313" key="9">
    <source>
        <dbReference type="EMBL" id="PPQ68004.1"/>
    </source>
</evidence>
<proteinExistence type="inferred from homology"/>
<dbReference type="GO" id="GO:0006261">
    <property type="term" value="P:DNA-templated DNA replication"/>
    <property type="evidence" value="ECO:0007669"/>
    <property type="project" value="InterPro"/>
</dbReference>
<dbReference type="GO" id="GO:0008622">
    <property type="term" value="C:epsilon DNA polymerase complex"/>
    <property type="evidence" value="ECO:0007669"/>
    <property type="project" value="InterPro"/>
</dbReference>
<dbReference type="OrthoDB" id="10254730at2759"/>
<organism evidence="9 10">
    <name type="scientific">Gymnopilus dilepis</name>
    <dbReference type="NCBI Taxonomy" id="231916"/>
    <lineage>
        <taxon>Eukaryota</taxon>
        <taxon>Fungi</taxon>
        <taxon>Dikarya</taxon>
        <taxon>Basidiomycota</taxon>
        <taxon>Agaricomycotina</taxon>
        <taxon>Agaricomycetes</taxon>
        <taxon>Agaricomycetidae</taxon>
        <taxon>Agaricales</taxon>
        <taxon>Agaricineae</taxon>
        <taxon>Hymenogastraceae</taxon>
        <taxon>Gymnopilus</taxon>
    </lineage>
</organism>
<evidence type="ECO:0000256" key="1">
    <source>
        <dbReference type="ARBA" id="ARBA00004123"/>
    </source>
</evidence>
<keyword evidence="10" id="KW-1185">Reference proteome</keyword>
<dbReference type="AlphaFoldDB" id="A0A409VP10"/>
<feature type="domain" description="DNA polymerase alpha/delta/epsilon subunit B" evidence="8">
    <location>
        <begin position="120"/>
        <end position="272"/>
    </location>
</feature>
<evidence type="ECO:0000313" key="10">
    <source>
        <dbReference type="Proteomes" id="UP000284706"/>
    </source>
</evidence>
<reference evidence="9 10" key="1">
    <citation type="journal article" date="2018" name="Evol. Lett.">
        <title>Horizontal gene cluster transfer increased hallucinogenic mushroom diversity.</title>
        <authorList>
            <person name="Reynolds H.T."/>
            <person name="Vijayakumar V."/>
            <person name="Gluck-Thaler E."/>
            <person name="Korotkin H.B."/>
            <person name="Matheny P.B."/>
            <person name="Slot J.C."/>
        </authorList>
    </citation>
    <scope>NUCLEOTIDE SEQUENCE [LARGE SCALE GENOMIC DNA]</scope>
    <source>
        <strain evidence="9 10">SRW20</strain>
    </source>
</reference>
<dbReference type="Gene3D" id="3.60.21.50">
    <property type="match status" value="1"/>
</dbReference>
<comment type="subcellular location">
    <subcellularLocation>
        <location evidence="1">Nucleus</location>
    </subcellularLocation>
</comment>
<evidence type="ECO:0000259" key="8">
    <source>
        <dbReference type="Pfam" id="PF04042"/>
    </source>
</evidence>
<dbReference type="InterPro" id="IPR007185">
    <property type="entry name" value="DNA_pol_a/d/e_bsu"/>
</dbReference>
<evidence type="ECO:0000256" key="2">
    <source>
        <dbReference type="ARBA" id="ARBA00009560"/>
    </source>
</evidence>